<accession>A0AAD6TWE2</accession>
<reference evidence="1" key="1">
    <citation type="submission" date="2023-03" db="EMBL/GenBank/DDBJ databases">
        <title>Massive genome expansion in bonnet fungi (Mycena s.s.) driven by repeated elements and novel gene families across ecological guilds.</title>
        <authorList>
            <consortium name="Lawrence Berkeley National Laboratory"/>
            <person name="Harder C.B."/>
            <person name="Miyauchi S."/>
            <person name="Viragh M."/>
            <person name="Kuo A."/>
            <person name="Thoen E."/>
            <person name="Andreopoulos B."/>
            <person name="Lu D."/>
            <person name="Skrede I."/>
            <person name="Drula E."/>
            <person name="Henrissat B."/>
            <person name="Morin E."/>
            <person name="Kohler A."/>
            <person name="Barry K."/>
            <person name="LaButti K."/>
            <person name="Morin E."/>
            <person name="Salamov A."/>
            <person name="Lipzen A."/>
            <person name="Mereny Z."/>
            <person name="Hegedus B."/>
            <person name="Baldrian P."/>
            <person name="Stursova M."/>
            <person name="Weitz H."/>
            <person name="Taylor A."/>
            <person name="Grigoriev I.V."/>
            <person name="Nagy L.G."/>
            <person name="Martin F."/>
            <person name="Kauserud H."/>
        </authorList>
    </citation>
    <scope>NUCLEOTIDE SEQUENCE</scope>
    <source>
        <strain evidence="1">CBHHK173m</strain>
    </source>
</reference>
<comment type="caution">
    <text evidence="1">The sequence shown here is derived from an EMBL/GenBank/DDBJ whole genome shotgun (WGS) entry which is preliminary data.</text>
</comment>
<organism evidence="1 2">
    <name type="scientific">Mycena belliarum</name>
    <dbReference type="NCBI Taxonomy" id="1033014"/>
    <lineage>
        <taxon>Eukaryota</taxon>
        <taxon>Fungi</taxon>
        <taxon>Dikarya</taxon>
        <taxon>Basidiomycota</taxon>
        <taxon>Agaricomycotina</taxon>
        <taxon>Agaricomycetes</taxon>
        <taxon>Agaricomycetidae</taxon>
        <taxon>Agaricales</taxon>
        <taxon>Marasmiineae</taxon>
        <taxon>Mycenaceae</taxon>
        <taxon>Mycena</taxon>
    </lineage>
</organism>
<dbReference type="EMBL" id="JARJCN010000077">
    <property type="protein sequence ID" value="KAJ7076861.1"/>
    <property type="molecule type" value="Genomic_DNA"/>
</dbReference>
<name>A0AAD6TWE2_9AGAR</name>
<evidence type="ECO:0000313" key="1">
    <source>
        <dbReference type="EMBL" id="KAJ7076861.1"/>
    </source>
</evidence>
<keyword evidence="2" id="KW-1185">Reference proteome</keyword>
<sequence>MRCAFYVIVTLIGSMSLPIQLRVFSNRLLTTCAEYRGNRDSTLLCTFSSSLSLSRLILQTALKRFQELNCTTRWKPLHPPLHSGFIARHHTLTCLRNSIQSSTSIALCL</sequence>
<evidence type="ECO:0000313" key="2">
    <source>
        <dbReference type="Proteomes" id="UP001222325"/>
    </source>
</evidence>
<protein>
    <submittedName>
        <fullName evidence="1">Uncharacterized protein</fullName>
    </submittedName>
</protein>
<proteinExistence type="predicted"/>
<dbReference type="AlphaFoldDB" id="A0AAD6TWE2"/>
<dbReference type="Proteomes" id="UP001222325">
    <property type="component" value="Unassembled WGS sequence"/>
</dbReference>
<gene>
    <name evidence="1" type="ORF">B0H15DRAFT_574045</name>
</gene>